<keyword evidence="1" id="KW-0812">Transmembrane</keyword>
<organism evidence="2 3">
    <name type="scientific">Tepidiphilus thermophilus</name>
    <dbReference type="NCBI Taxonomy" id="876478"/>
    <lineage>
        <taxon>Bacteria</taxon>
        <taxon>Pseudomonadati</taxon>
        <taxon>Pseudomonadota</taxon>
        <taxon>Hydrogenophilia</taxon>
        <taxon>Hydrogenophilales</taxon>
        <taxon>Hydrogenophilaceae</taxon>
        <taxon>Tepidiphilus</taxon>
    </lineage>
</organism>
<reference evidence="3" key="1">
    <citation type="submission" date="2015-08" db="EMBL/GenBank/DDBJ databases">
        <authorList>
            <person name="Babu N.S."/>
            <person name="Beckwith C.J."/>
            <person name="Beseler K.G."/>
            <person name="Brison A."/>
            <person name="Carone J.V."/>
            <person name="Caskin T.P."/>
            <person name="Diamond M."/>
            <person name="Durham M.E."/>
            <person name="Foxe J.M."/>
            <person name="Go M."/>
            <person name="Henderson B.A."/>
            <person name="Jones I.B."/>
            <person name="McGettigan J.A."/>
            <person name="Micheletti S.J."/>
            <person name="Nasrallah M.E."/>
            <person name="Ortiz D."/>
            <person name="Piller C.R."/>
            <person name="Privatt S.R."/>
            <person name="Schneider S.L."/>
            <person name="Sharp S."/>
            <person name="Smith T.C."/>
            <person name="Stanton J.D."/>
            <person name="Ullery H.E."/>
            <person name="Wilson R.J."/>
            <person name="Serrano M.G."/>
            <person name="Buck G."/>
            <person name="Lee V."/>
            <person name="Wang Y."/>
            <person name="Carvalho R."/>
            <person name="Voegtly L."/>
            <person name="Shi R."/>
            <person name="Duckworth R."/>
            <person name="Johnson A."/>
            <person name="Loviza R."/>
            <person name="Walstead R."/>
            <person name="Shah Z."/>
            <person name="Kiflezghi M."/>
            <person name="Wade K."/>
            <person name="Ball S.L."/>
            <person name="Bradley K.W."/>
            <person name="Asai D.J."/>
            <person name="Bowman C.A."/>
            <person name="Russell D.A."/>
            <person name="Pope W.H."/>
            <person name="Jacobs-Sera D."/>
            <person name="Hendrix R.W."/>
            <person name="Hatfull G.F."/>
        </authorList>
    </citation>
    <scope>NUCLEOTIDE SEQUENCE [LARGE SCALE GENOMIC DNA]</scope>
    <source>
        <strain evidence="3">JCM 19170</strain>
    </source>
</reference>
<feature type="transmembrane region" description="Helical" evidence="1">
    <location>
        <begin position="54"/>
        <end position="73"/>
    </location>
</feature>
<protein>
    <submittedName>
        <fullName evidence="2">Predicted membrane protein, encoded in cydAB operon</fullName>
    </submittedName>
</protein>
<evidence type="ECO:0000256" key="1">
    <source>
        <dbReference type="SAM" id="Phobius"/>
    </source>
</evidence>
<keyword evidence="1" id="KW-1133">Transmembrane helix</keyword>
<proteinExistence type="predicted"/>
<feature type="transmembrane region" description="Helical" evidence="1">
    <location>
        <begin position="79"/>
        <end position="101"/>
    </location>
</feature>
<sequence>MQAPVEAQEQGAEEPGRSASVQPLALGLGIVLMLVGSFRPDWLAEASGKANHGLAMLWFWAMAAGFVRGVGFIPRFWLWRWLFSGWAAFAALAAALAWRFADL</sequence>
<accession>A0A0K6ISV7</accession>
<dbReference type="EMBL" id="CYHH01000003">
    <property type="protein sequence ID" value="CUB06139.1"/>
    <property type="molecule type" value="Genomic_DNA"/>
</dbReference>
<dbReference type="AlphaFoldDB" id="A0A0K6ISV7"/>
<dbReference type="Pfam" id="PF09600">
    <property type="entry name" value="Cyd_oper_YbgE"/>
    <property type="match status" value="1"/>
</dbReference>
<evidence type="ECO:0000313" key="2">
    <source>
        <dbReference type="EMBL" id="CUB06139.1"/>
    </source>
</evidence>
<feature type="transmembrane region" description="Helical" evidence="1">
    <location>
        <begin position="24"/>
        <end position="42"/>
    </location>
</feature>
<dbReference type="InterPro" id="IPR011846">
    <property type="entry name" value="Cyd_oper_YbgE"/>
</dbReference>
<name>A0A0K6ISV7_9PROT</name>
<gene>
    <name evidence="2" type="ORF">Ga0061068_1039</name>
</gene>
<keyword evidence="3" id="KW-1185">Reference proteome</keyword>
<dbReference type="OrthoDB" id="5298003at2"/>
<dbReference type="Proteomes" id="UP000182108">
    <property type="component" value="Unassembled WGS sequence"/>
</dbReference>
<keyword evidence="1" id="KW-0472">Membrane</keyword>
<evidence type="ECO:0000313" key="3">
    <source>
        <dbReference type="Proteomes" id="UP000182108"/>
    </source>
</evidence>
<dbReference type="RefSeq" id="WP_055422994.1">
    <property type="nucleotide sequence ID" value="NZ_CYHH01000003.1"/>
</dbReference>